<dbReference type="GeneID" id="55989175"/>
<dbReference type="AlphaFoldDB" id="A0A7H8QL07"/>
<feature type="compositionally biased region" description="Basic and acidic residues" evidence="1">
    <location>
        <begin position="55"/>
        <end position="73"/>
    </location>
</feature>
<proteinExistence type="predicted"/>
<evidence type="ECO:0000256" key="1">
    <source>
        <dbReference type="SAM" id="MobiDB-lite"/>
    </source>
</evidence>
<dbReference type="EMBL" id="CP055898">
    <property type="protein sequence ID" value="QKX54578.1"/>
    <property type="molecule type" value="Genomic_DNA"/>
</dbReference>
<accession>A0A7H8QL07</accession>
<feature type="compositionally biased region" description="Polar residues" evidence="1">
    <location>
        <begin position="133"/>
        <end position="146"/>
    </location>
</feature>
<organism evidence="2 3">
    <name type="scientific">Talaromyces rugulosus</name>
    <name type="common">Penicillium rugulosum</name>
    <dbReference type="NCBI Taxonomy" id="121627"/>
    <lineage>
        <taxon>Eukaryota</taxon>
        <taxon>Fungi</taxon>
        <taxon>Dikarya</taxon>
        <taxon>Ascomycota</taxon>
        <taxon>Pezizomycotina</taxon>
        <taxon>Eurotiomycetes</taxon>
        <taxon>Eurotiomycetidae</taxon>
        <taxon>Eurotiales</taxon>
        <taxon>Trichocomaceae</taxon>
        <taxon>Talaromyces</taxon>
        <taxon>Talaromyces sect. Islandici</taxon>
    </lineage>
</organism>
<dbReference type="Proteomes" id="UP000509510">
    <property type="component" value="Chromosome I"/>
</dbReference>
<evidence type="ECO:0000313" key="3">
    <source>
        <dbReference type="Proteomes" id="UP000509510"/>
    </source>
</evidence>
<protein>
    <submittedName>
        <fullName evidence="2">Uncharacterized protein</fullName>
    </submittedName>
</protein>
<feature type="region of interest" description="Disordered" evidence="1">
    <location>
        <begin position="126"/>
        <end position="146"/>
    </location>
</feature>
<keyword evidence="3" id="KW-1185">Reference proteome</keyword>
<evidence type="ECO:0000313" key="2">
    <source>
        <dbReference type="EMBL" id="QKX54578.1"/>
    </source>
</evidence>
<gene>
    <name evidence="2" type="ORF">TRUGW13939_01665</name>
</gene>
<dbReference type="RefSeq" id="XP_035340757.1">
    <property type="nucleotide sequence ID" value="XM_035484864.1"/>
</dbReference>
<dbReference type="KEGG" id="trg:TRUGW13939_01665"/>
<name>A0A7H8QL07_TALRU</name>
<reference evidence="3" key="1">
    <citation type="submission" date="2020-06" db="EMBL/GenBank/DDBJ databases">
        <title>A chromosome-scale genome assembly of Talaromyces rugulosus W13939.</title>
        <authorList>
            <person name="Wang B."/>
            <person name="Guo L."/>
            <person name="Ye K."/>
            <person name="Wang L."/>
        </authorList>
    </citation>
    <scope>NUCLEOTIDE SEQUENCE [LARGE SCALE GENOMIC DNA]</scope>
    <source>
        <strain evidence="3">W13939</strain>
    </source>
</reference>
<feature type="region of interest" description="Disordered" evidence="1">
    <location>
        <begin position="45"/>
        <end position="75"/>
    </location>
</feature>
<sequence>MVQNRTEQNTVLDHGEQTLSGFGWHSSDASVPRIVSLGLVLARSETRETSLPARMDNHDKAGKKERERERGDEITISSIPQVEPFSSSSLRRCAQNPRRLQHPQFSAPIGCCRGAPSTSAGPWVADPSFLSGVYNSPHNQSDPRQL</sequence>